<dbReference type="InterPro" id="IPR036388">
    <property type="entry name" value="WH-like_DNA-bd_sf"/>
</dbReference>
<reference evidence="5 6" key="1">
    <citation type="journal article" date="2009" name="Int. J. Syst. Evol. Microbiol.">
        <title>Paenibacillus contaminans sp. nov., isolated from a contaminated laboratory plate.</title>
        <authorList>
            <person name="Chou J.H."/>
            <person name="Lee J.H."/>
            <person name="Lin M.C."/>
            <person name="Chang P.S."/>
            <person name="Arun A.B."/>
            <person name="Young C.C."/>
            <person name="Chen W.M."/>
        </authorList>
    </citation>
    <scope>NUCLEOTIDE SEQUENCE [LARGE SCALE GENOMIC DNA]</scope>
    <source>
        <strain evidence="5 6">CKOBP-6</strain>
    </source>
</reference>
<dbReference type="PROSITE" id="PS50995">
    <property type="entry name" value="HTH_MARR_2"/>
    <property type="match status" value="1"/>
</dbReference>
<proteinExistence type="predicted"/>
<dbReference type="Pfam" id="PF01047">
    <property type="entry name" value="MarR"/>
    <property type="match status" value="1"/>
</dbReference>
<name>A0A329MKQ4_9BACL</name>
<dbReference type="AlphaFoldDB" id="A0A329MKQ4"/>
<dbReference type="InterPro" id="IPR000835">
    <property type="entry name" value="HTH_MarR-typ"/>
</dbReference>
<accession>A0A329MKQ4</accession>
<comment type="caution">
    <text evidence="5">The sequence shown here is derived from an EMBL/GenBank/DDBJ whole genome shotgun (WGS) entry which is preliminary data.</text>
</comment>
<dbReference type="SUPFAM" id="SSF46785">
    <property type="entry name" value="Winged helix' DNA-binding domain"/>
    <property type="match status" value="1"/>
</dbReference>
<keyword evidence="3" id="KW-0804">Transcription</keyword>
<dbReference type="PANTHER" id="PTHR42756:SF1">
    <property type="entry name" value="TRANSCRIPTIONAL REPRESSOR OF EMRAB OPERON"/>
    <property type="match status" value="1"/>
</dbReference>
<dbReference type="PANTHER" id="PTHR42756">
    <property type="entry name" value="TRANSCRIPTIONAL REGULATOR, MARR"/>
    <property type="match status" value="1"/>
</dbReference>
<feature type="domain" description="HTH marR-type" evidence="4">
    <location>
        <begin position="6"/>
        <end position="138"/>
    </location>
</feature>
<protein>
    <submittedName>
        <fullName evidence="5">MarR family transcriptional regulator</fullName>
    </submittedName>
</protein>
<dbReference type="Proteomes" id="UP000250369">
    <property type="component" value="Unassembled WGS sequence"/>
</dbReference>
<evidence type="ECO:0000313" key="6">
    <source>
        <dbReference type="Proteomes" id="UP000250369"/>
    </source>
</evidence>
<dbReference type="GO" id="GO:0003700">
    <property type="term" value="F:DNA-binding transcription factor activity"/>
    <property type="evidence" value="ECO:0007669"/>
    <property type="project" value="InterPro"/>
</dbReference>
<dbReference type="OrthoDB" id="6400170at2"/>
<evidence type="ECO:0000259" key="4">
    <source>
        <dbReference type="PROSITE" id="PS50995"/>
    </source>
</evidence>
<dbReference type="RefSeq" id="WP_113031770.1">
    <property type="nucleotide sequence ID" value="NZ_QMFB01000008.1"/>
</dbReference>
<keyword evidence="1" id="KW-0805">Transcription regulation</keyword>
<evidence type="ECO:0000256" key="3">
    <source>
        <dbReference type="ARBA" id="ARBA00023163"/>
    </source>
</evidence>
<dbReference type="InterPro" id="IPR036390">
    <property type="entry name" value="WH_DNA-bd_sf"/>
</dbReference>
<dbReference type="Gene3D" id="1.10.10.10">
    <property type="entry name" value="Winged helix-like DNA-binding domain superfamily/Winged helix DNA-binding domain"/>
    <property type="match status" value="1"/>
</dbReference>
<gene>
    <name evidence="5" type="ORF">DQG23_15515</name>
</gene>
<evidence type="ECO:0000256" key="1">
    <source>
        <dbReference type="ARBA" id="ARBA00023015"/>
    </source>
</evidence>
<dbReference type="PRINTS" id="PR00598">
    <property type="entry name" value="HTHMARR"/>
</dbReference>
<sequence length="157" mass="18395">MNHHHNDSLTHLLRQVMKLHRQSIHLLTRDFDVHPGQPPLLRHLAEKDGQSQKDLAALMQIAPATLTVMLKRMEKAGLVKRLADERDQRVIRVYLTEQGREAHTAVREALRALEVRCFEHFAEEEKELLRQMMLRMRENLSTVADTMQPIRKREADL</sequence>
<dbReference type="EMBL" id="QMFB01000008">
    <property type="protein sequence ID" value="RAV20374.1"/>
    <property type="molecule type" value="Genomic_DNA"/>
</dbReference>
<evidence type="ECO:0000313" key="5">
    <source>
        <dbReference type="EMBL" id="RAV20374.1"/>
    </source>
</evidence>
<keyword evidence="2" id="KW-0238">DNA-binding</keyword>
<evidence type="ECO:0000256" key="2">
    <source>
        <dbReference type="ARBA" id="ARBA00023125"/>
    </source>
</evidence>
<organism evidence="5 6">
    <name type="scientific">Paenibacillus contaminans</name>
    <dbReference type="NCBI Taxonomy" id="450362"/>
    <lineage>
        <taxon>Bacteria</taxon>
        <taxon>Bacillati</taxon>
        <taxon>Bacillota</taxon>
        <taxon>Bacilli</taxon>
        <taxon>Bacillales</taxon>
        <taxon>Paenibacillaceae</taxon>
        <taxon>Paenibacillus</taxon>
    </lineage>
</organism>
<dbReference type="SMART" id="SM00347">
    <property type="entry name" value="HTH_MARR"/>
    <property type="match status" value="1"/>
</dbReference>
<dbReference type="GO" id="GO:0003677">
    <property type="term" value="F:DNA binding"/>
    <property type="evidence" value="ECO:0007669"/>
    <property type="project" value="UniProtKB-KW"/>
</dbReference>
<keyword evidence="6" id="KW-1185">Reference proteome</keyword>